<feature type="chain" id="PRO_5015648736" description="Secreted protein" evidence="1">
    <location>
        <begin position="24"/>
        <end position="91"/>
    </location>
</feature>
<evidence type="ECO:0000313" key="2">
    <source>
        <dbReference type="EMBL" id="PTB39987.1"/>
    </source>
</evidence>
<feature type="signal peptide" evidence="1">
    <location>
        <begin position="1"/>
        <end position="23"/>
    </location>
</feature>
<organism evidence="2 3">
    <name type="scientific">Trichoderma asperellum (strain ATCC 204424 / CBS 433.97 / NBRC 101777)</name>
    <dbReference type="NCBI Taxonomy" id="1042311"/>
    <lineage>
        <taxon>Eukaryota</taxon>
        <taxon>Fungi</taxon>
        <taxon>Dikarya</taxon>
        <taxon>Ascomycota</taxon>
        <taxon>Pezizomycotina</taxon>
        <taxon>Sordariomycetes</taxon>
        <taxon>Hypocreomycetidae</taxon>
        <taxon>Hypocreales</taxon>
        <taxon>Hypocreaceae</taxon>
        <taxon>Trichoderma</taxon>
    </lineage>
</organism>
<proteinExistence type="predicted"/>
<dbReference type="AlphaFoldDB" id="A0A2T3Z5B6"/>
<evidence type="ECO:0000256" key="1">
    <source>
        <dbReference type="SAM" id="SignalP"/>
    </source>
</evidence>
<dbReference type="EMBL" id="KZ679263">
    <property type="protein sequence ID" value="PTB39987.1"/>
    <property type="molecule type" value="Genomic_DNA"/>
</dbReference>
<dbReference type="Proteomes" id="UP000240493">
    <property type="component" value="Unassembled WGS sequence"/>
</dbReference>
<keyword evidence="3" id="KW-1185">Reference proteome</keyword>
<sequence length="91" mass="9782">MSLSLSPAVISLAFLLLHDMHLASQVTQITSPCITICGSESLGREKGSFLQSLSFALSAHAYTRNSDSLFGAWWEKGNTGGARKIGVLWVL</sequence>
<accession>A0A2T3Z5B6</accession>
<evidence type="ECO:0008006" key="4">
    <source>
        <dbReference type="Google" id="ProtNLM"/>
    </source>
</evidence>
<gene>
    <name evidence="2" type="ORF">M441DRAFT_424453</name>
</gene>
<keyword evidence="1" id="KW-0732">Signal</keyword>
<protein>
    <recommendedName>
        <fullName evidence="4">Secreted protein</fullName>
    </recommendedName>
</protein>
<reference evidence="2 3" key="1">
    <citation type="submission" date="2016-07" db="EMBL/GenBank/DDBJ databases">
        <title>Multiple horizontal gene transfer events from other fungi enriched the ability of initially mycotrophic Trichoderma (Ascomycota) to feed on dead plant biomass.</title>
        <authorList>
            <consortium name="DOE Joint Genome Institute"/>
            <person name="Aerts A."/>
            <person name="Atanasova L."/>
            <person name="Chenthamara K."/>
            <person name="Zhang J."/>
            <person name="Grujic M."/>
            <person name="Henrissat B."/>
            <person name="Kuo A."/>
            <person name="Salamov A."/>
            <person name="Lipzen A."/>
            <person name="Labutti K."/>
            <person name="Barry K."/>
            <person name="Miao Y."/>
            <person name="Rahimi M.J."/>
            <person name="Shen Q."/>
            <person name="Grigoriev I.V."/>
            <person name="Kubicek C.P."/>
            <person name="Druzhinina I.S."/>
        </authorList>
    </citation>
    <scope>NUCLEOTIDE SEQUENCE [LARGE SCALE GENOMIC DNA]</scope>
    <source>
        <strain evidence="2 3">CBS 433.97</strain>
    </source>
</reference>
<name>A0A2T3Z5B6_TRIA4</name>
<evidence type="ECO:0000313" key="3">
    <source>
        <dbReference type="Proteomes" id="UP000240493"/>
    </source>
</evidence>